<dbReference type="EMBL" id="JBJQOH010000007">
    <property type="protein sequence ID" value="KAL3679450.1"/>
    <property type="molecule type" value="Genomic_DNA"/>
</dbReference>
<reference evidence="2 3" key="1">
    <citation type="submission" date="2024-09" db="EMBL/GenBank/DDBJ databases">
        <title>Chromosome-scale assembly of Riccia sorocarpa.</title>
        <authorList>
            <person name="Paukszto L."/>
        </authorList>
    </citation>
    <scope>NUCLEOTIDE SEQUENCE [LARGE SCALE GENOMIC DNA]</scope>
    <source>
        <strain evidence="2">LP-2024</strain>
        <tissue evidence="2">Aerial parts of the thallus</tissue>
    </source>
</reference>
<gene>
    <name evidence="2" type="ORF">R1sor_022406</name>
</gene>
<evidence type="ECO:0000256" key="1">
    <source>
        <dbReference type="SAM" id="MobiDB-lite"/>
    </source>
</evidence>
<protein>
    <submittedName>
        <fullName evidence="2">Uncharacterized protein</fullName>
    </submittedName>
</protein>
<accession>A0ABD3GN30</accession>
<evidence type="ECO:0000313" key="3">
    <source>
        <dbReference type="Proteomes" id="UP001633002"/>
    </source>
</evidence>
<sequence length="116" mass="13869">MDAYIDKQKMEPYENDNWRAKIDTAGKQLEEREATNLEDLSMMIDLRQSFFNSQIKGYQSQVAEIEKSLDDLQLAKENLEKELQKSKEKQESMTKEHQLQLQQKRKEYVQLQDRNP</sequence>
<keyword evidence="3" id="KW-1185">Reference proteome</keyword>
<organism evidence="2 3">
    <name type="scientific">Riccia sorocarpa</name>
    <dbReference type="NCBI Taxonomy" id="122646"/>
    <lineage>
        <taxon>Eukaryota</taxon>
        <taxon>Viridiplantae</taxon>
        <taxon>Streptophyta</taxon>
        <taxon>Embryophyta</taxon>
        <taxon>Marchantiophyta</taxon>
        <taxon>Marchantiopsida</taxon>
        <taxon>Marchantiidae</taxon>
        <taxon>Marchantiales</taxon>
        <taxon>Ricciaceae</taxon>
        <taxon>Riccia</taxon>
    </lineage>
</organism>
<feature type="compositionally biased region" description="Basic and acidic residues" evidence="1">
    <location>
        <begin position="83"/>
        <end position="108"/>
    </location>
</feature>
<evidence type="ECO:0000313" key="2">
    <source>
        <dbReference type="EMBL" id="KAL3679450.1"/>
    </source>
</evidence>
<proteinExistence type="predicted"/>
<name>A0ABD3GN30_9MARC</name>
<dbReference type="AlphaFoldDB" id="A0ABD3GN30"/>
<comment type="caution">
    <text evidence="2">The sequence shown here is derived from an EMBL/GenBank/DDBJ whole genome shotgun (WGS) entry which is preliminary data.</text>
</comment>
<feature type="region of interest" description="Disordered" evidence="1">
    <location>
        <begin position="83"/>
        <end position="116"/>
    </location>
</feature>
<dbReference type="Proteomes" id="UP001633002">
    <property type="component" value="Unassembled WGS sequence"/>
</dbReference>